<feature type="region of interest" description="Disordered" evidence="1">
    <location>
        <begin position="291"/>
        <end position="325"/>
    </location>
</feature>
<accession>A0A158RCA4</accession>
<feature type="compositionally biased region" description="Basic residues" evidence="1">
    <location>
        <begin position="292"/>
        <end position="304"/>
    </location>
</feature>
<evidence type="ECO:0000256" key="1">
    <source>
        <dbReference type="SAM" id="MobiDB-lite"/>
    </source>
</evidence>
<protein>
    <submittedName>
        <fullName evidence="4">ULP_PROTEASE domain-containing protein</fullName>
    </submittedName>
</protein>
<reference evidence="4" key="1">
    <citation type="submission" date="2016-04" db="UniProtKB">
        <authorList>
            <consortium name="WormBaseParasite"/>
        </authorList>
    </citation>
    <scope>IDENTIFICATION</scope>
</reference>
<feature type="compositionally biased region" description="Polar residues" evidence="1">
    <location>
        <begin position="51"/>
        <end position="80"/>
    </location>
</feature>
<organism evidence="4">
    <name type="scientific">Thelazia callipaeda</name>
    <name type="common">Oriental eyeworm</name>
    <name type="synonym">Parasitic nematode</name>
    <dbReference type="NCBI Taxonomy" id="103827"/>
    <lineage>
        <taxon>Eukaryota</taxon>
        <taxon>Metazoa</taxon>
        <taxon>Ecdysozoa</taxon>
        <taxon>Nematoda</taxon>
        <taxon>Chromadorea</taxon>
        <taxon>Rhabditida</taxon>
        <taxon>Spirurina</taxon>
        <taxon>Spiruromorpha</taxon>
        <taxon>Thelazioidea</taxon>
        <taxon>Thelaziidae</taxon>
        <taxon>Thelazia</taxon>
    </lineage>
</organism>
<keyword evidence="3" id="KW-1185">Reference proteome</keyword>
<sequence length="834" mass="92543">MITISVLNETRKKRLPSNPDIVAANQDCKNHGCRSYSYYQNRRNQITRNAAETKNIATSSTKSDVKQTGQECNERNGSSSQDRKSSNQEASSSAVVETQSINEMQELSELTQQSTTMETDEESVGTSGVKGNRSVKRKAETCVPAEQPTEEKKSKHSRDTTSTASQSCSSALKVFFDFFRFFVLYDGMLMIYDLPYAFIVERSFSDFSAQVNGDECFKPSATVSMKSLADRTVRDFVIALDKWTERKCATCNIRLTSFTLSEQQAQLCCEICNALMISQQDMSLASESVINKRGHGRAGRRRKQASSFGRNRNRDDSGENTQFSKAVDTENHDCCQLSARTQEHSDSEVLEILEHDGGDSKMQAQKSRKDIEAVYTLQMDEDNGAVQSQEVNQLDKTLRTQEVSGNSESLQAHNENNETVCSGLKSTENPSSNMEEAVKRSDEVEVSEEHGTIKEESPLHAVTPPYYSNDCAVNDLMMNKNFNAGIPAEYLMTEENLLRQDELASSTSSLCGMQSSYLKEAQTVSVSNVPLEPKMKTEPWLPSIASLDLQSQQLPIATTAPTVTTAITEAEADMETRTVTTTTNASESVISIGTEAGVVTSSQFQDLTQFVTFVIYEMEQIIRLNQLQISGAQPFGLTFAPPSQLSTINYNMPQQNNPLFVQPIRPSAFVPTVPNQSAQPIYGGGSQFQAGWEGALQNLTYYNTTNSAVPYNPVFNGTLFTPSYANQQQLLLQPGTFWQSSFQAQNNLELTQHNLRNIHCCCSHANTVNVPQIHTTFGHQLIPSEQSLRMPMHGMVPGLQGNSQEAQNFQNLLSHLSLIPRTLFSLFPHGTSRN</sequence>
<evidence type="ECO:0000313" key="3">
    <source>
        <dbReference type="Proteomes" id="UP000276776"/>
    </source>
</evidence>
<proteinExistence type="predicted"/>
<feature type="compositionally biased region" description="Basic and acidic residues" evidence="1">
    <location>
        <begin position="149"/>
        <end position="159"/>
    </location>
</feature>
<dbReference type="WBParaSite" id="TCLT_0000696401-mRNA-1">
    <property type="protein sequence ID" value="TCLT_0000696401-mRNA-1"/>
    <property type="gene ID" value="TCLT_0000696401"/>
</dbReference>
<feature type="region of interest" description="Disordered" evidence="1">
    <location>
        <begin position="403"/>
        <end position="435"/>
    </location>
</feature>
<reference evidence="2 3" key="2">
    <citation type="submission" date="2018-11" db="EMBL/GenBank/DDBJ databases">
        <authorList>
            <consortium name="Pathogen Informatics"/>
        </authorList>
    </citation>
    <scope>NUCLEOTIDE SEQUENCE [LARGE SCALE GENOMIC DNA]</scope>
</reference>
<feature type="region of interest" description="Disordered" evidence="1">
    <location>
        <begin position="51"/>
        <end position="163"/>
    </location>
</feature>
<feature type="compositionally biased region" description="Polar residues" evidence="1">
    <location>
        <begin position="87"/>
        <end position="117"/>
    </location>
</feature>
<gene>
    <name evidence="2" type="ORF">TCLT_LOCUS6953</name>
</gene>
<evidence type="ECO:0000313" key="2">
    <source>
        <dbReference type="EMBL" id="VDN04359.1"/>
    </source>
</evidence>
<evidence type="ECO:0000313" key="4">
    <source>
        <dbReference type="WBParaSite" id="TCLT_0000696401-mRNA-1"/>
    </source>
</evidence>
<dbReference type="OrthoDB" id="5833194at2759"/>
<name>A0A158RCA4_THECL</name>
<dbReference type="EMBL" id="UYYF01004460">
    <property type="protein sequence ID" value="VDN04359.1"/>
    <property type="molecule type" value="Genomic_DNA"/>
</dbReference>
<feature type="compositionally biased region" description="Polar residues" evidence="1">
    <location>
        <begin position="403"/>
        <end position="434"/>
    </location>
</feature>
<dbReference type="Proteomes" id="UP000276776">
    <property type="component" value="Unassembled WGS sequence"/>
</dbReference>
<dbReference type="AlphaFoldDB" id="A0A158RCA4"/>